<proteinExistence type="predicted"/>
<reference evidence="2" key="1">
    <citation type="journal article" date="2020" name="Stud. Mycol.">
        <title>101 Dothideomycetes genomes: a test case for predicting lifestyles and emergence of pathogens.</title>
        <authorList>
            <person name="Haridas S."/>
            <person name="Albert R."/>
            <person name="Binder M."/>
            <person name="Bloem J."/>
            <person name="Labutti K."/>
            <person name="Salamov A."/>
            <person name="Andreopoulos B."/>
            <person name="Baker S."/>
            <person name="Barry K."/>
            <person name="Bills G."/>
            <person name="Bluhm B."/>
            <person name="Cannon C."/>
            <person name="Castanera R."/>
            <person name="Culley D."/>
            <person name="Daum C."/>
            <person name="Ezra D."/>
            <person name="Gonzalez J."/>
            <person name="Henrissat B."/>
            <person name="Kuo A."/>
            <person name="Liang C."/>
            <person name="Lipzen A."/>
            <person name="Lutzoni F."/>
            <person name="Magnuson J."/>
            <person name="Mondo S."/>
            <person name="Nolan M."/>
            <person name="Ohm R."/>
            <person name="Pangilinan J."/>
            <person name="Park H.-J."/>
            <person name="Ramirez L."/>
            <person name="Alfaro M."/>
            <person name="Sun H."/>
            <person name="Tritt A."/>
            <person name="Yoshinaga Y."/>
            <person name="Zwiers L.-H."/>
            <person name="Turgeon B."/>
            <person name="Goodwin S."/>
            <person name="Spatafora J."/>
            <person name="Crous P."/>
            <person name="Grigoriev I."/>
        </authorList>
    </citation>
    <scope>NUCLEOTIDE SEQUENCE</scope>
    <source>
        <strain evidence="2">CBS 379.55</strain>
    </source>
</reference>
<feature type="compositionally biased region" description="Acidic residues" evidence="1">
    <location>
        <begin position="722"/>
        <end position="733"/>
    </location>
</feature>
<feature type="compositionally biased region" description="Acidic residues" evidence="1">
    <location>
        <begin position="696"/>
        <end position="705"/>
    </location>
</feature>
<keyword evidence="3" id="KW-1185">Reference proteome</keyword>
<dbReference type="EMBL" id="ML986491">
    <property type="protein sequence ID" value="KAF2277246.1"/>
    <property type="molecule type" value="Genomic_DNA"/>
</dbReference>
<feature type="compositionally biased region" description="Polar residues" evidence="1">
    <location>
        <begin position="818"/>
        <end position="830"/>
    </location>
</feature>
<name>A0A6A6JNK9_WESOR</name>
<protein>
    <submittedName>
        <fullName evidence="2">Uncharacterized protein</fullName>
    </submittedName>
</protein>
<feature type="compositionally biased region" description="Low complexity" evidence="1">
    <location>
        <begin position="1"/>
        <end position="13"/>
    </location>
</feature>
<feature type="compositionally biased region" description="Low complexity" evidence="1">
    <location>
        <begin position="20"/>
        <end position="29"/>
    </location>
</feature>
<accession>A0A6A6JNK9</accession>
<evidence type="ECO:0000313" key="3">
    <source>
        <dbReference type="Proteomes" id="UP000800097"/>
    </source>
</evidence>
<evidence type="ECO:0000313" key="2">
    <source>
        <dbReference type="EMBL" id="KAF2277246.1"/>
    </source>
</evidence>
<evidence type="ECO:0000256" key="1">
    <source>
        <dbReference type="SAM" id="MobiDB-lite"/>
    </source>
</evidence>
<dbReference type="AlphaFoldDB" id="A0A6A6JNK9"/>
<feature type="region of interest" description="Disordered" evidence="1">
    <location>
        <begin position="621"/>
        <end position="648"/>
    </location>
</feature>
<feature type="compositionally biased region" description="Acidic residues" evidence="1">
    <location>
        <begin position="748"/>
        <end position="771"/>
    </location>
</feature>
<dbReference type="RefSeq" id="XP_033654785.1">
    <property type="nucleotide sequence ID" value="XM_033799731.1"/>
</dbReference>
<organism evidence="2 3">
    <name type="scientific">Westerdykella ornata</name>
    <dbReference type="NCBI Taxonomy" id="318751"/>
    <lineage>
        <taxon>Eukaryota</taxon>
        <taxon>Fungi</taxon>
        <taxon>Dikarya</taxon>
        <taxon>Ascomycota</taxon>
        <taxon>Pezizomycotina</taxon>
        <taxon>Dothideomycetes</taxon>
        <taxon>Pleosporomycetidae</taxon>
        <taxon>Pleosporales</taxon>
        <taxon>Sporormiaceae</taxon>
        <taxon>Westerdykella</taxon>
    </lineage>
</organism>
<feature type="region of interest" description="Disordered" evidence="1">
    <location>
        <begin position="1"/>
        <end position="29"/>
    </location>
</feature>
<feature type="compositionally biased region" description="Acidic residues" evidence="1">
    <location>
        <begin position="634"/>
        <end position="646"/>
    </location>
</feature>
<sequence length="946" mass="107036">MTGRSRQNSAGSQGRRRSSRLSNRSLASLNFDNMPPLNGEWIAEEGGLDPFGDLDTSFGFINEGTSMADGSGQNPAEGVSGDGYGWSHPIDNFIEQRDFAQVSDGPTAIPMDFPVDGLQNVSTGAYPHNPLLELDDSWGFLPENPELVSLPTTQGYEGAVAQEASQQLTNAYQNDAQTGYGYDQYPSQPYSYQPQTTVAVPSTPQPYFYRPQTTSAAPNTGGFEYPPPNVSDEPYYVNPDLTYTAAPTQDQDSLFYPEASTSTDRRRVSASSAADRRKRSDLSTYSLANTTDTEELHELRRTRKVRKTGPAQRVQYKPEKPKLRADKPWVRKNNTTKGLTSRTGKINNYRPIYYENRPHPIGGPWKTPNGYKFKYTKNWEFSQATYSAAQLNDFIFHYPRDKNKHSKLTIWIQKSSTDSAVRYASATHKKCRFRDCPANLYGNGTITVGQPRVAFDERWHEHGMNVDPYLVAGYAHLYCMERFLDFEAICKLGIVKVDERVFRKEPNGRFAATLNGEAEADIAVAFIQAAMEGTLRTDRKLKQFRNYPVHSEYRHGEPKPHDDTLTFWMMQELDEARPPSQVFTFWDRGLRGTVGIVNKGNVELQYFDKIKKKNAARKVKAMGNRKKKAAASLWDDDDEELEQAQEEELRDKMEKAIAYCFKKLKDHPKFNPNPEWMNKDQPGSETSKGKRKAFETDEDDEEPDEPQPGPQTSKCKRKVFEIDEDGEEPDEPQPEPKTSKRKRKVFEIDDDDEESDEPQEYGSDDDDDDDHEPGPKVRGSRQSSRLRNKTRKVNYAIASPAEVPQNVEEPAPKRQRCEPTQQELSAQNPLVQDPGYFDDVSQYAPYSDGLGGFQLDASDLDFGLTDELSQYLTRRRSTLYAARHRSRGASVLKSAMSSPKIPDRRKVSIGGVTTHLFDTSASPLHAIRRPSSQPRCICPEVRDELS</sequence>
<dbReference type="Proteomes" id="UP000800097">
    <property type="component" value="Unassembled WGS sequence"/>
</dbReference>
<gene>
    <name evidence="2" type="ORF">EI97DRAFT_441983</name>
</gene>
<feature type="region of interest" description="Disordered" evidence="1">
    <location>
        <begin position="246"/>
        <end position="283"/>
    </location>
</feature>
<dbReference type="OrthoDB" id="5307331at2759"/>
<dbReference type="GeneID" id="54552906"/>
<feature type="region of interest" description="Disordered" evidence="1">
    <location>
        <begin position="668"/>
        <end position="843"/>
    </location>
</feature>